<reference evidence="1 2" key="1">
    <citation type="submission" date="2019-08" db="EMBL/GenBank/DDBJ databases">
        <authorList>
            <person name="Chen S.-C."/>
            <person name="Lai M.-C."/>
            <person name="You Y.-T."/>
        </authorList>
    </citation>
    <scope>NUCLEOTIDE SEQUENCE [LARGE SCALE GENOMIC DNA]</scope>
    <source>
        <strain evidence="1 2">P2F9704a</strain>
    </source>
</reference>
<name>A0ABD4THR2_9EURY</name>
<dbReference type="EMBL" id="VOTZ01000010">
    <property type="protein sequence ID" value="MCQ1538483.1"/>
    <property type="molecule type" value="Genomic_DNA"/>
</dbReference>
<dbReference type="AlphaFoldDB" id="A0ABD4THR2"/>
<dbReference type="Proteomes" id="UP001524383">
    <property type="component" value="Unassembled WGS sequence"/>
</dbReference>
<accession>A0ABD4THR2</accession>
<organism evidence="1 2">
    <name type="scientific">Methanocalculus taiwanensis</name>
    <dbReference type="NCBI Taxonomy" id="106207"/>
    <lineage>
        <taxon>Archaea</taxon>
        <taxon>Methanobacteriati</taxon>
        <taxon>Methanobacteriota</taxon>
        <taxon>Stenosarchaea group</taxon>
        <taxon>Methanomicrobia</taxon>
        <taxon>Methanomicrobiales</taxon>
        <taxon>Methanocalculaceae</taxon>
        <taxon>Methanocalculus</taxon>
    </lineage>
</organism>
<evidence type="ECO:0000313" key="2">
    <source>
        <dbReference type="Proteomes" id="UP001524383"/>
    </source>
</evidence>
<sequence>MEIRLAPYITLRTGTFAAVVAPEEAMISLFAEHPELKRYLFLYISGNGSRLLTRAGDRSATFDVRRAFTAHQLLTILREATHTIIFIEHDPTLFESGGSSMAAAIGKVISEAASGSLVILYTPVPDRFFGEMAAYADRIITLAPEEAPVRKQNVRASRFGQATLGAF</sequence>
<evidence type="ECO:0000313" key="1">
    <source>
        <dbReference type="EMBL" id="MCQ1538483.1"/>
    </source>
</evidence>
<proteinExistence type="predicted"/>
<dbReference type="RefSeq" id="WP_255332428.1">
    <property type="nucleotide sequence ID" value="NZ_VOTZ01000010.1"/>
</dbReference>
<comment type="caution">
    <text evidence="1">The sequence shown here is derived from an EMBL/GenBank/DDBJ whole genome shotgun (WGS) entry which is preliminary data.</text>
</comment>
<keyword evidence="2" id="KW-1185">Reference proteome</keyword>
<protein>
    <submittedName>
        <fullName evidence="1">Uncharacterized protein</fullName>
    </submittedName>
</protein>
<gene>
    <name evidence="1" type="ORF">FTO68_05715</name>
</gene>